<feature type="transmembrane region" description="Helical" evidence="10">
    <location>
        <begin position="363"/>
        <end position="380"/>
    </location>
</feature>
<feature type="transmembrane region" description="Helical" evidence="10">
    <location>
        <begin position="392"/>
        <end position="414"/>
    </location>
</feature>
<feature type="region of interest" description="Disordered" evidence="9">
    <location>
        <begin position="1"/>
        <end position="26"/>
    </location>
</feature>
<comment type="function">
    <text evidence="7">Involved in cellular auxin homeostasis by regulating auxin metabolism. Regulates intracellular auxin accumulation at the endoplasmic reticulum and thus auxin availability for nuclear auxin signaling.</text>
</comment>
<dbReference type="InterPro" id="IPR004776">
    <property type="entry name" value="Mem_transp_PIN-like"/>
</dbReference>
<evidence type="ECO:0000256" key="2">
    <source>
        <dbReference type="ARBA" id="ARBA00004308"/>
    </source>
</evidence>
<sequence>MPGKNSWETAFQRTSTPRSSISARCPPTPRGVECNFRKTTAKAFPCLRGDGILRSARMGTQREFGSRVSNKILTVTRTCCPKAAAKNCGDQQSAGNGDDLCSSDQHSEDVPQTWRVLRIAFAVAAAIIINGAMHGHTLAETASFLPKLSLDSILNPDPTIAKVACNASAKLMVVSVIGAYLTKIGFFDENMQKSLSLLIFNLFLPAIIFNNVLKTSMSGAIATLWILPLFAILQVGVGYLLGFMARALSGQKGVEGKAVVASVAHCNGSNLALVFVDAVARSHPVLVAAAGGAAEAASAATAYLSLYIMGWQPMLYLVGFNYLKPKCDPTAEECDVPEPVGIFQKCANAVVAFYKVLNMPIKCGLVALVLGYTPVAQLLVPKDAALRPIMDGLESLGAAFSPCATLGLAGRFMASYMQRNEEAADSPSTSEEGIVAATFWVSFFKLIVSPIVGVLMLQGFAMAGLLPVNNMLLMLVLLIECCMPTAQNLVLLLQVQGQMKATNFAARIMLSQYLLSTVTITVFLTIFLNIVINGVV</sequence>
<dbReference type="PANTHER" id="PTHR31651">
    <property type="match status" value="1"/>
</dbReference>
<feature type="transmembrane region" description="Helical" evidence="10">
    <location>
        <begin position="513"/>
        <end position="532"/>
    </location>
</feature>
<evidence type="ECO:0000256" key="3">
    <source>
        <dbReference type="ARBA" id="ARBA00022448"/>
    </source>
</evidence>
<comment type="subcellular location">
    <subcellularLocation>
        <location evidence="2">Endomembrane system</location>
    </subcellularLocation>
    <subcellularLocation>
        <location evidence="1">Membrane</location>
        <topology evidence="1">Multi-pass membrane protein</topology>
    </subcellularLocation>
</comment>
<keyword evidence="5 10" id="KW-1133">Transmembrane helix</keyword>
<evidence type="ECO:0000313" key="12">
    <source>
        <dbReference type="Proteomes" id="UP001190700"/>
    </source>
</evidence>
<name>A0AAE0G0M0_9CHLO</name>
<dbReference type="GO" id="GO:0016020">
    <property type="term" value="C:membrane"/>
    <property type="evidence" value="ECO:0007669"/>
    <property type="project" value="UniProtKB-SubCell"/>
</dbReference>
<protein>
    <submittedName>
        <fullName evidence="11">Uncharacterized protein</fullName>
    </submittedName>
</protein>
<evidence type="ECO:0000256" key="6">
    <source>
        <dbReference type="ARBA" id="ARBA00023136"/>
    </source>
</evidence>
<keyword evidence="12" id="KW-1185">Reference proteome</keyword>
<accession>A0AAE0G0M0</accession>
<evidence type="ECO:0000256" key="5">
    <source>
        <dbReference type="ARBA" id="ARBA00022989"/>
    </source>
</evidence>
<evidence type="ECO:0000256" key="7">
    <source>
        <dbReference type="ARBA" id="ARBA00025100"/>
    </source>
</evidence>
<dbReference type="PANTHER" id="PTHR31651:SF36">
    <property type="entry name" value="AUXIN EFFLUX CARRIER FAMILY PROTEIN"/>
    <property type="match status" value="1"/>
</dbReference>
<proteinExistence type="inferred from homology"/>
<keyword evidence="4 10" id="KW-0812">Transmembrane</keyword>
<dbReference type="EMBL" id="LGRX02011048">
    <property type="protein sequence ID" value="KAK3269334.1"/>
    <property type="molecule type" value="Genomic_DNA"/>
</dbReference>
<feature type="transmembrane region" description="Helical" evidence="10">
    <location>
        <begin position="116"/>
        <end position="139"/>
    </location>
</feature>
<dbReference type="GO" id="GO:0012505">
    <property type="term" value="C:endomembrane system"/>
    <property type="evidence" value="ECO:0007669"/>
    <property type="project" value="UniProtKB-SubCell"/>
</dbReference>
<evidence type="ECO:0000313" key="11">
    <source>
        <dbReference type="EMBL" id="KAK3269334.1"/>
    </source>
</evidence>
<comment type="caution">
    <text evidence="11">The sequence shown here is derived from an EMBL/GenBank/DDBJ whole genome shotgun (WGS) entry which is preliminary data.</text>
</comment>
<dbReference type="AlphaFoldDB" id="A0AAE0G0M0"/>
<evidence type="ECO:0000256" key="1">
    <source>
        <dbReference type="ARBA" id="ARBA00004141"/>
    </source>
</evidence>
<feature type="transmembrane region" description="Helical" evidence="10">
    <location>
        <begin position="434"/>
        <end position="460"/>
    </location>
</feature>
<feature type="transmembrane region" description="Helical" evidence="10">
    <location>
        <begin position="194"/>
        <end position="213"/>
    </location>
</feature>
<evidence type="ECO:0000256" key="8">
    <source>
        <dbReference type="ARBA" id="ARBA00025752"/>
    </source>
</evidence>
<keyword evidence="6 10" id="KW-0472">Membrane</keyword>
<dbReference type="InterPro" id="IPR045033">
    <property type="entry name" value="PILS1/3/4/5/7"/>
</dbReference>
<feature type="transmembrane region" description="Helical" evidence="10">
    <location>
        <begin position="219"/>
        <end position="242"/>
    </location>
</feature>
<keyword evidence="3" id="KW-0813">Transport</keyword>
<dbReference type="Proteomes" id="UP001190700">
    <property type="component" value="Unassembled WGS sequence"/>
</dbReference>
<dbReference type="GO" id="GO:0080162">
    <property type="term" value="P:endoplasmic reticulum to cytosol auxin transport"/>
    <property type="evidence" value="ECO:0007669"/>
    <property type="project" value="InterPro"/>
</dbReference>
<evidence type="ECO:0000256" key="10">
    <source>
        <dbReference type="SAM" id="Phobius"/>
    </source>
</evidence>
<gene>
    <name evidence="11" type="ORF">CYMTET_22221</name>
</gene>
<feature type="transmembrane region" description="Helical" evidence="10">
    <location>
        <begin position="472"/>
        <end position="493"/>
    </location>
</feature>
<feature type="transmembrane region" description="Helical" evidence="10">
    <location>
        <begin position="159"/>
        <end position="182"/>
    </location>
</feature>
<comment type="similarity">
    <text evidence="8">Belongs to the auxin efflux carrier (TC 2.A.69.2) family.</text>
</comment>
<evidence type="ECO:0000256" key="9">
    <source>
        <dbReference type="SAM" id="MobiDB-lite"/>
    </source>
</evidence>
<feature type="compositionally biased region" description="Polar residues" evidence="9">
    <location>
        <begin position="1"/>
        <end position="22"/>
    </location>
</feature>
<dbReference type="Pfam" id="PF03547">
    <property type="entry name" value="Mem_trans"/>
    <property type="match status" value="1"/>
</dbReference>
<reference evidence="11 12" key="1">
    <citation type="journal article" date="2015" name="Genome Biol. Evol.">
        <title>Comparative Genomics of a Bacterivorous Green Alga Reveals Evolutionary Causalities and Consequences of Phago-Mixotrophic Mode of Nutrition.</title>
        <authorList>
            <person name="Burns J.A."/>
            <person name="Paasch A."/>
            <person name="Narechania A."/>
            <person name="Kim E."/>
        </authorList>
    </citation>
    <scope>NUCLEOTIDE SEQUENCE [LARGE SCALE GENOMIC DNA]</scope>
    <source>
        <strain evidence="11 12">PLY_AMNH</strain>
    </source>
</reference>
<evidence type="ECO:0000256" key="4">
    <source>
        <dbReference type="ARBA" id="ARBA00022692"/>
    </source>
</evidence>
<organism evidence="11 12">
    <name type="scientific">Cymbomonas tetramitiformis</name>
    <dbReference type="NCBI Taxonomy" id="36881"/>
    <lineage>
        <taxon>Eukaryota</taxon>
        <taxon>Viridiplantae</taxon>
        <taxon>Chlorophyta</taxon>
        <taxon>Pyramimonadophyceae</taxon>
        <taxon>Pyramimonadales</taxon>
        <taxon>Pyramimonadaceae</taxon>
        <taxon>Cymbomonas</taxon>
    </lineage>
</organism>